<evidence type="ECO:0000313" key="1">
    <source>
        <dbReference type="EMBL" id="MBW97850.1"/>
    </source>
</evidence>
<dbReference type="AlphaFoldDB" id="A0A2P2JWL2"/>
<reference evidence="1" key="1">
    <citation type="submission" date="2018-02" db="EMBL/GenBank/DDBJ databases">
        <title>Rhizophora mucronata_Transcriptome.</title>
        <authorList>
            <person name="Meera S.P."/>
            <person name="Sreeshan A."/>
            <person name="Augustine A."/>
        </authorList>
    </citation>
    <scope>NUCLEOTIDE SEQUENCE</scope>
    <source>
        <tissue evidence="1">Leaf</tissue>
    </source>
</reference>
<dbReference type="EMBL" id="GGEC01017367">
    <property type="protein sequence ID" value="MBW97850.1"/>
    <property type="molecule type" value="Transcribed_RNA"/>
</dbReference>
<name>A0A2P2JWL2_RHIMU</name>
<accession>A0A2P2JWL2</accession>
<proteinExistence type="predicted"/>
<organism evidence="1">
    <name type="scientific">Rhizophora mucronata</name>
    <name type="common">Asiatic mangrove</name>
    <dbReference type="NCBI Taxonomy" id="61149"/>
    <lineage>
        <taxon>Eukaryota</taxon>
        <taxon>Viridiplantae</taxon>
        <taxon>Streptophyta</taxon>
        <taxon>Embryophyta</taxon>
        <taxon>Tracheophyta</taxon>
        <taxon>Spermatophyta</taxon>
        <taxon>Magnoliopsida</taxon>
        <taxon>eudicotyledons</taxon>
        <taxon>Gunneridae</taxon>
        <taxon>Pentapetalae</taxon>
        <taxon>rosids</taxon>
        <taxon>fabids</taxon>
        <taxon>Malpighiales</taxon>
        <taxon>Rhizophoraceae</taxon>
        <taxon>Rhizophora</taxon>
    </lineage>
</organism>
<sequence length="35" mass="4097">MQSSKIFLIKGFNWMNTAVLHLTKTFKSISYCTEK</sequence>
<protein>
    <submittedName>
        <fullName evidence="1">Uncharacterized protein</fullName>
    </submittedName>
</protein>